<feature type="compositionally biased region" description="Low complexity" evidence="1">
    <location>
        <begin position="285"/>
        <end position="304"/>
    </location>
</feature>
<protein>
    <submittedName>
        <fullName evidence="3">Uncharacterized protein</fullName>
    </submittedName>
</protein>
<feature type="compositionally biased region" description="Low complexity" evidence="1">
    <location>
        <begin position="320"/>
        <end position="339"/>
    </location>
</feature>
<feature type="chain" id="PRO_5012895053" evidence="2">
    <location>
        <begin position="23"/>
        <end position="395"/>
    </location>
</feature>
<feature type="compositionally biased region" description="Low complexity" evidence="1">
    <location>
        <begin position="256"/>
        <end position="268"/>
    </location>
</feature>
<feature type="compositionally biased region" description="Basic and acidic residues" evidence="1">
    <location>
        <begin position="240"/>
        <end position="255"/>
    </location>
</feature>
<evidence type="ECO:0000256" key="2">
    <source>
        <dbReference type="SAM" id="SignalP"/>
    </source>
</evidence>
<comment type="caution">
    <text evidence="3">The sequence shown here is derived from an EMBL/GenBank/DDBJ whole genome shotgun (WGS) entry which is preliminary data.</text>
</comment>
<feature type="compositionally biased region" description="Basic and acidic residues" evidence="1">
    <location>
        <begin position="305"/>
        <end position="319"/>
    </location>
</feature>
<feature type="compositionally biased region" description="Basic and acidic residues" evidence="1">
    <location>
        <begin position="207"/>
        <end position="225"/>
    </location>
</feature>
<feature type="compositionally biased region" description="Basic and acidic residues" evidence="1">
    <location>
        <begin position="340"/>
        <end position="351"/>
    </location>
</feature>
<dbReference type="Proteomes" id="UP000198211">
    <property type="component" value="Unassembled WGS sequence"/>
</dbReference>
<dbReference type="EMBL" id="NBNE01004511">
    <property type="protein sequence ID" value="OWZ05289.1"/>
    <property type="molecule type" value="Genomic_DNA"/>
</dbReference>
<feature type="region of interest" description="Disordered" evidence="1">
    <location>
        <begin position="189"/>
        <end position="395"/>
    </location>
</feature>
<feature type="compositionally biased region" description="Basic and acidic residues" evidence="1">
    <location>
        <begin position="269"/>
        <end position="284"/>
    </location>
</feature>
<proteinExistence type="predicted"/>
<gene>
    <name evidence="3" type="ORF">PHMEG_00022650</name>
</gene>
<accession>A0A225VJV1</accession>
<organism evidence="3 4">
    <name type="scientific">Phytophthora megakarya</name>
    <dbReference type="NCBI Taxonomy" id="4795"/>
    <lineage>
        <taxon>Eukaryota</taxon>
        <taxon>Sar</taxon>
        <taxon>Stramenopiles</taxon>
        <taxon>Oomycota</taxon>
        <taxon>Peronosporomycetes</taxon>
        <taxon>Peronosporales</taxon>
        <taxon>Peronosporaceae</taxon>
        <taxon>Phytophthora</taxon>
    </lineage>
</organism>
<keyword evidence="2" id="KW-0732">Signal</keyword>
<feature type="compositionally biased region" description="Low complexity" evidence="1">
    <location>
        <begin position="352"/>
        <end position="372"/>
    </location>
</feature>
<sequence>MLSGLAISSVVALVAYTSQVNAHGVVDQPKPTWKDGPNVGWVTAIDNYWDIGTGGDQVGKYKTLAKEKGMSVKDVALDMVKDKKCGNTLENGTPQPIPSDGNVVWLGNGGDGFTHQGPCEIYIDDKLVLHGDNCEEEFPGGPLKSGKGSAMPVDFSSCNGKCLLTFYWVAFQNANWQAYVNCIPLSGSGGAPAQTQGSADAPTKQGSMDEDKGKSSPEEQKKDQEQQQNEAPSPQPGQQDQKKKEVDEQKKKDEGQQNQPPSPQQDQQKQQEEDKKKKEEEQKKQQNQQQNQPPSPQQNQQDQQKQQEDQKKQEEEQKKQQGQQQNQPPSPQQDQQKQQEVQKKQQEEQQKQQDQQQSQQQQQSNQPPSAEQRSMDFTNLKGGTGTVQPARNLRK</sequence>
<dbReference type="OrthoDB" id="113659at2759"/>
<reference evidence="4" key="1">
    <citation type="submission" date="2017-03" db="EMBL/GenBank/DDBJ databases">
        <title>Phytopthora megakarya and P. palmivora, two closely related causual agents of cacao black pod achieved similar genome size and gene model numbers by different mechanisms.</title>
        <authorList>
            <person name="Ali S."/>
            <person name="Shao J."/>
            <person name="Larry D.J."/>
            <person name="Kronmiller B."/>
            <person name="Shen D."/>
            <person name="Strem M.D."/>
            <person name="Melnick R.L."/>
            <person name="Guiltinan M.J."/>
            <person name="Tyler B.M."/>
            <person name="Meinhardt L.W."/>
            <person name="Bailey B.A."/>
        </authorList>
    </citation>
    <scope>NUCLEOTIDE SEQUENCE [LARGE SCALE GENOMIC DNA]</scope>
    <source>
        <strain evidence="4">zdho120</strain>
    </source>
</reference>
<evidence type="ECO:0000313" key="3">
    <source>
        <dbReference type="EMBL" id="OWZ05289.1"/>
    </source>
</evidence>
<dbReference type="AlphaFoldDB" id="A0A225VJV1"/>
<dbReference type="STRING" id="4795.A0A225VJV1"/>
<evidence type="ECO:0000256" key="1">
    <source>
        <dbReference type="SAM" id="MobiDB-lite"/>
    </source>
</evidence>
<evidence type="ECO:0000313" key="4">
    <source>
        <dbReference type="Proteomes" id="UP000198211"/>
    </source>
</evidence>
<keyword evidence="4" id="KW-1185">Reference proteome</keyword>
<feature type="signal peptide" evidence="2">
    <location>
        <begin position="1"/>
        <end position="22"/>
    </location>
</feature>
<name>A0A225VJV1_9STRA</name>